<organism evidence="1 3">
    <name type="scientific">Medicago truncatula</name>
    <name type="common">Barrel medic</name>
    <name type="synonym">Medicago tribuloides</name>
    <dbReference type="NCBI Taxonomy" id="3880"/>
    <lineage>
        <taxon>Eukaryota</taxon>
        <taxon>Viridiplantae</taxon>
        <taxon>Streptophyta</taxon>
        <taxon>Embryophyta</taxon>
        <taxon>Tracheophyta</taxon>
        <taxon>Spermatophyta</taxon>
        <taxon>Magnoliopsida</taxon>
        <taxon>eudicotyledons</taxon>
        <taxon>Gunneridae</taxon>
        <taxon>Pentapetalae</taxon>
        <taxon>rosids</taxon>
        <taxon>fabids</taxon>
        <taxon>Fabales</taxon>
        <taxon>Fabaceae</taxon>
        <taxon>Papilionoideae</taxon>
        <taxon>50 kb inversion clade</taxon>
        <taxon>NPAAA clade</taxon>
        <taxon>Hologalegina</taxon>
        <taxon>IRL clade</taxon>
        <taxon>Trifolieae</taxon>
        <taxon>Medicago</taxon>
    </lineage>
</organism>
<evidence type="ECO:0000313" key="1">
    <source>
        <dbReference type="EMBL" id="KEH26528.1"/>
    </source>
</evidence>
<proteinExistence type="predicted"/>
<dbReference type="AlphaFoldDB" id="A0A072UBY3"/>
<reference evidence="1 3" key="1">
    <citation type="journal article" date="2011" name="Nature">
        <title>The Medicago genome provides insight into the evolution of rhizobial symbioses.</title>
        <authorList>
            <person name="Young N.D."/>
            <person name="Debelle F."/>
            <person name="Oldroyd G.E."/>
            <person name="Geurts R."/>
            <person name="Cannon S.B."/>
            <person name="Udvardi M.K."/>
            <person name="Benedito V.A."/>
            <person name="Mayer K.F."/>
            <person name="Gouzy J."/>
            <person name="Schoof H."/>
            <person name="Van de Peer Y."/>
            <person name="Proost S."/>
            <person name="Cook D.R."/>
            <person name="Meyers B.C."/>
            <person name="Spannagl M."/>
            <person name="Cheung F."/>
            <person name="De Mita S."/>
            <person name="Krishnakumar V."/>
            <person name="Gundlach H."/>
            <person name="Zhou S."/>
            <person name="Mudge J."/>
            <person name="Bharti A.K."/>
            <person name="Murray J.D."/>
            <person name="Naoumkina M.A."/>
            <person name="Rosen B."/>
            <person name="Silverstein K.A."/>
            <person name="Tang H."/>
            <person name="Rombauts S."/>
            <person name="Zhao P.X."/>
            <person name="Zhou P."/>
            <person name="Barbe V."/>
            <person name="Bardou P."/>
            <person name="Bechner M."/>
            <person name="Bellec A."/>
            <person name="Berger A."/>
            <person name="Berges H."/>
            <person name="Bidwell S."/>
            <person name="Bisseling T."/>
            <person name="Choisne N."/>
            <person name="Couloux A."/>
            <person name="Denny R."/>
            <person name="Deshpande S."/>
            <person name="Dai X."/>
            <person name="Doyle J.J."/>
            <person name="Dudez A.M."/>
            <person name="Farmer A.D."/>
            <person name="Fouteau S."/>
            <person name="Franken C."/>
            <person name="Gibelin C."/>
            <person name="Gish J."/>
            <person name="Goldstein S."/>
            <person name="Gonzalez A.J."/>
            <person name="Green P.J."/>
            <person name="Hallab A."/>
            <person name="Hartog M."/>
            <person name="Hua A."/>
            <person name="Humphray S.J."/>
            <person name="Jeong D.H."/>
            <person name="Jing Y."/>
            <person name="Jocker A."/>
            <person name="Kenton S.M."/>
            <person name="Kim D.J."/>
            <person name="Klee K."/>
            <person name="Lai H."/>
            <person name="Lang C."/>
            <person name="Lin S."/>
            <person name="Macmil S.L."/>
            <person name="Magdelenat G."/>
            <person name="Matthews L."/>
            <person name="McCorrison J."/>
            <person name="Monaghan E.L."/>
            <person name="Mun J.H."/>
            <person name="Najar F.Z."/>
            <person name="Nicholson C."/>
            <person name="Noirot C."/>
            <person name="O'Bleness M."/>
            <person name="Paule C.R."/>
            <person name="Poulain J."/>
            <person name="Prion F."/>
            <person name="Qin B."/>
            <person name="Qu C."/>
            <person name="Retzel E.F."/>
            <person name="Riddle C."/>
            <person name="Sallet E."/>
            <person name="Samain S."/>
            <person name="Samson N."/>
            <person name="Sanders I."/>
            <person name="Saurat O."/>
            <person name="Scarpelli C."/>
            <person name="Schiex T."/>
            <person name="Segurens B."/>
            <person name="Severin A.J."/>
            <person name="Sherrier D.J."/>
            <person name="Shi R."/>
            <person name="Sims S."/>
            <person name="Singer S.R."/>
            <person name="Sinharoy S."/>
            <person name="Sterck L."/>
            <person name="Viollet A."/>
            <person name="Wang B.B."/>
            <person name="Wang K."/>
            <person name="Wang M."/>
            <person name="Wang X."/>
            <person name="Warfsmann J."/>
            <person name="Weissenbach J."/>
            <person name="White D.D."/>
            <person name="White J.D."/>
            <person name="Wiley G.B."/>
            <person name="Wincker P."/>
            <person name="Xing Y."/>
            <person name="Yang L."/>
            <person name="Yao Z."/>
            <person name="Ying F."/>
            <person name="Zhai J."/>
            <person name="Zhou L."/>
            <person name="Zuber A."/>
            <person name="Denarie J."/>
            <person name="Dixon R.A."/>
            <person name="May G.D."/>
            <person name="Schwartz D.C."/>
            <person name="Rogers J."/>
            <person name="Quetier F."/>
            <person name="Town C.D."/>
            <person name="Roe B.A."/>
        </authorList>
    </citation>
    <scope>NUCLEOTIDE SEQUENCE [LARGE SCALE GENOMIC DNA]</scope>
    <source>
        <strain evidence="1">A17</strain>
        <strain evidence="2 3">cv. Jemalong A17</strain>
    </source>
</reference>
<dbReference type="Proteomes" id="UP000002051">
    <property type="component" value="Chromosome 6"/>
</dbReference>
<dbReference type="EnsemblPlants" id="KEH26528">
    <property type="protein sequence ID" value="KEH26528"/>
    <property type="gene ID" value="MTR_6g463940"/>
</dbReference>
<protein>
    <submittedName>
        <fullName evidence="1 2">Uncharacterized protein</fullName>
    </submittedName>
</protein>
<evidence type="ECO:0000313" key="2">
    <source>
        <dbReference type="EnsemblPlants" id="KEH26528"/>
    </source>
</evidence>
<gene>
    <name evidence="1" type="ordered locus">MTR_6g463940</name>
</gene>
<reference evidence="1 3" key="2">
    <citation type="journal article" date="2014" name="BMC Genomics">
        <title>An improved genome release (version Mt4.0) for the model legume Medicago truncatula.</title>
        <authorList>
            <person name="Tang H."/>
            <person name="Krishnakumar V."/>
            <person name="Bidwell S."/>
            <person name="Rosen B."/>
            <person name="Chan A."/>
            <person name="Zhou S."/>
            <person name="Gentzbittel L."/>
            <person name="Childs K.L."/>
            <person name="Yandell M."/>
            <person name="Gundlach H."/>
            <person name="Mayer K.F."/>
            <person name="Schwartz D.C."/>
            <person name="Town C.D."/>
        </authorList>
    </citation>
    <scope>GENOME REANNOTATION</scope>
    <source>
        <strain evidence="1">A17</strain>
        <strain evidence="2 3">cv. Jemalong A17</strain>
    </source>
</reference>
<name>A0A072UBY3_MEDTR</name>
<sequence>MDQGFKELNQLLALSFREKGKRCSLTVSWSSLQVTLSLQKVEICKFGSSEGDPENWFCCTRISSAGIGRKKEEVSGKRKIGEKRRRKEKRVLITKKELIKLVYSPAAAPKT</sequence>
<reference evidence="2" key="3">
    <citation type="submission" date="2015-04" db="UniProtKB">
        <authorList>
            <consortium name="EnsemblPlants"/>
        </authorList>
    </citation>
    <scope>IDENTIFICATION</scope>
    <source>
        <strain evidence="2">cv. Jemalong A17</strain>
    </source>
</reference>
<evidence type="ECO:0000313" key="3">
    <source>
        <dbReference type="Proteomes" id="UP000002051"/>
    </source>
</evidence>
<keyword evidence="3" id="KW-1185">Reference proteome</keyword>
<dbReference type="HOGENOM" id="CLU_2162177_0_0_1"/>
<dbReference type="EMBL" id="CM001222">
    <property type="protein sequence ID" value="KEH26528.1"/>
    <property type="molecule type" value="Genomic_DNA"/>
</dbReference>
<accession>A0A072UBY3</accession>